<feature type="region of interest" description="Disordered" evidence="4">
    <location>
        <begin position="453"/>
        <end position="474"/>
    </location>
</feature>
<feature type="compositionally biased region" description="Polar residues" evidence="4">
    <location>
        <begin position="1"/>
        <end position="17"/>
    </location>
</feature>
<dbReference type="GO" id="GO:0016460">
    <property type="term" value="C:myosin II complex"/>
    <property type="evidence" value="ECO:0007669"/>
    <property type="project" value="TreeGrafter"/>
</dbReference>
<evidence type="ECO:0000259" key="5">
    <source>
        <dbReference type="Pfam" id="PF07989"/>
    </source>
</evidence>
<reference evidence="8" key="1">
    <citation type="submission" date="2017-03" db="EMBL/GenBank/DDBJ databases">
        <authorList>
            <person name="Sharma R."/>
            <person name="Thines M."/>
        </authorList>
    </citation>
    <scope>NUCLEOTIDE SEQUENCE [LARGE SCALE GENOMIC DNA]</scope>
</reference>
<evidence type="ECO:0000256" key="4">
    <source>
        <dbReference type="SAM" id="MobiDB-lite"/>
    </source>
</evidence>
<dbReference type="InterPro" id="IPR024545">
    <property type="entry name" value="Mto1-like_Mto2p-bd"/>
</dbReference>
<feature type="compositionally biased region" description="Low complexity" evidence="4">
    <location>
        <begin position="357"/>
        <end position="367"/>
    </location>
</feature>
<sequence length="1482" mass="167035">MESSPTTRPSVTRQTSRVPGGFETDEELSPIKTEFDHSEIDDHTESDGPSYATLPSLPAIDDDSLLLAPSESGRSRTTGDVSTLDEKEIRRRLMDVESSFLPELSPAVPSGRSGADDTFVYGEQHPSGLSEYAGTDQADDEKSMEMATIRDPKGVNKVSESPATPPEMYKTPAPRRGASPDYGSAPEEATTSSSEPMSSSPTAAAAARTISRVVSMSSMEGYETADDKLHVDSSFDKGDGENTTDQDPTPRKNSIQSTSSSRLESPTLAKATVQEGEDSADGDVDDLQYNSVRSRKRPKFFSSRMASQRSSYTSNATTSTEGASDITLGADYALQSGGAVPFGGSLNSRPSTQLSRSTSLGSLASGISGLSDGDDKINLISGGLEGNLGTLDEEDDFSVKGVRRPQAQNDPSAPATPKGTHALISTPTDTVIAQHVRDIQVPATIAREYRNQYRPGSPDKRVGMPTPSIGRNGKNLTLKEQSSTIDRLGKENWDLKIKIHYLDAALNQRSDEGVKAMTSENVELKTAKIKYQREIRELKRNIRELERRLKDTEQQLADRAMKAPPAKNVETHNPESVQELELEINYLRERGESYELEVERLRNDGVAKEGEKRRLAEVVKAMRESRSGEGDPGVREEMDMWKDLLESETARREQADEENRKLREEISRLRSNPSSTETYNSLSKGHQMSSTYPLSPGLDRSLEREGAFSAASSTLVEQLTHENAELRREVGAQTSMLTSRNREKERLYQEIEDLKLALRRADGTRSIAGDSIFERSASRAHGRSASRASDVTRLTQMSDAERESYEIKNGELRDQVSELKLHLQDMSRKYHMCLSELEGADVIRIDYENLRRDYNEDIKAANEDIQQMQAERNEELRIREEVEADLRDLKANAEEKFEQLEDELAQKDEDLQRLQNEMRNRKEESNALRSEVRSMSEGLMRVEEDALTKIKRIQELELENEELNGELESQEKTLYEVNRKLEKVTIQQESSQSEIAFLREEQDGDKIKNSDLESALKTVQASLDSERERMKDLEARLADERHQREVIGSKEKQEVQKIMNDLNREASGARDEARLLKQTLQTRELEVSTWKQRLEELEHSIREALGDPNGTRSSFITSIGKLQRDLDRTSSELNIARTNLSEKERLLQDREDLLESHGLESRKLADLLERERLARRADQAQYDQWQKTHVYTSRTVTQNETRIRELETLRSGDRKKLAALEQQYKDHIGERNNLLLALWNRISTICGADWQHQNALVNGHLPSPDVVTNMLPVFSKNLLLAVKTVEGILSALKGKVRCIERDLWKDYQTLEQNLDLRVKRLDRLESIVQNDHLSGSHNPVSDIAKLQGENRLLKAELSALQKQDSRGHASRTDQRHPSDATASSSSRASLSASLMRHHSSSAVEALVMNAENQAVPMSSAPIEPSQQRWIHRLKELERRLKAEREARLLDRTGARKRLEEGRMENRELRMELERERVRKGRG</sequence>
<feature type="region of interest" description="Disordered" evidence="4">
    <location>
        <begin position="1359"/>
        <end position="1396"/>
    </location>
</feature>
<feature type="compositionally biased region" description="Acidic residues" evidence="4">
    <location>
        <begin position="275"/>
        <end position="286"/>
    </location>
</feature>
<feature type="region of interest" description="Disordered" evidence="4">
    <location>
        <begin position="344"/>
        <end position="367"/>
    </location>
</feature>
<proteinExistence type="predicted"/>
<dbReference type="Pfam" id="PF12808">
    <property type="entry name" value="Mto2_bdg"/>
    <property type="match status" value="1"/>
</dbReference>
<feature type="region of interest" description="Disordered" evidence="4">
    <location>
        <begin position="649"/>
        <end position="692"/>
    </location>
</feature>
<comment type="subcellular location">
    <subcellularLocation>
        <location evidence="1">Cytoplasm</location>
    </subcellularLocation>
</comment>
<organism evidence="7 8">
    <name type="scientific">Lasallia pustulata</name>
    <dbReference type="NCBI Taxonomy" id="136370"/>
    <lineage>
        <taxon>Eukaryota</taxon>
        <taxon>Fungi</taxon>
        <taxon>Dikarya</taxon>
        <taxon>Ascomycota</taxon>
        <taxon>Pezizomycotina</taxon>
        <taxon>Lecanoromycetes</taxon>
        <taxon>OSLEUM clade</taxon>
        <taxon>Umbilicariomycetidae</taxon>
        <taxon>Umbilicariales</taxon>
        <taxon>Umbilicariaceae</taxon>
        <taxon>Lasallia</taxon>
    </lineage>
</organism>
<feature type="compositionally biased region" description="Basic and acidic residues" evidence="4">
    <location>
        <begin position="225"/>
        <end position="240"/>
    </location>
</feature>
<feature type="region of interest" description="Disordered" evidence="4">
    <location>
        <begin position="221"/>
        <end position="322"/>
    </location>
</feature>
<evidence type="ECO:0000313" key="7">
    <source>
        <dbReference type="EMBL" id="SLM36568.1"/>
    </source>
</evidence>
<feature type="compositionally biased region" description="Basic and acidic residues" evidence="4">
    <location>
        <begin position="453"/>
        <end position="462"/>
    </location>
</feature>
<dbReference type="PANTHER" id="PTHR45615:SF40">
    <property type="entry name" value="MYOSIN HEAVY CHAIN, NON-MUSCLE"/>
    <property type="match status" value="1"/>
</dbReference>
<feature type="domain" description="Centrosomin N-terminal motif 1" evidence="5">
    <location>
        <begin position="477"/>
        <end position="549"/>
    </location>
</feature>
<feature type="compositionally biased region" description="Polar residues" evidence="4">
    <location>
        <begin position="669"/>
        <end position="692"/>
    </location>
</feature>
<feature type="compositionally biased region" description="Polar residues" evidence="4">
    <location>
        <begin position="241"/>
        <end position="264"/>
    </location>
</feature>
<evidence type="ECO:0000259" key="6">
    <source>
        <dbReference type="Pfam" id="PF12808"/>
    </source>
</evidence>
<feature type="compositionally biased region" description="Low complexity" evidence="4">
    <location>
        <begin position="184"/>
        <end position="207"/>
    </location>
</feature>
<name>A0A1W5D0A2_9LECA</name>
<evidence type="ECO:0000313" key="8">
    <source>
        <dbReference type="Proteomes" id="UP000192927"/>
    </source>
</evidence>
<feature type="compositionally biased region" description="Basic and acidic residues" evidence="4">
    <location>
        <begin position="140"/>
        <end position="154"/>
    </location>
</feature>
<feature type="compositionally biased region" description="Low complexity" evidence="4">
    <location>
        <begin position="1379"/>
        <end position="1393"/>
    </location>
</feature>
<feature type="domain" description="Mto1-like Mto2p-binding" evidence="6">
    <location>
        <begin position="1428"/>
        <end position="1478"/>
    </location>
</feature>
<dbReference type="PANTHER" id="PTHR45615">
    <property type="entry name" value="MYOSIN HEAVY CHAIN, NON-MUSCLE"/>
    <property type="match status" value="1"/>
</dbReference>
<feature type="region of interest" description="Disordered" evidence="4">
    <location>
        <begin position="403"/>
        <end position="423"/>
    </location>
</feature>
<feature type="coiled-coil region" evidence="3">
    <location>
        <begin position="716"/>
        <end position="764"/>
    </location>
</feature>
<feature type="region of interest" description="Disordered" evidence="4">
    <location>
        <begin position="103"/>
        <end position="208"/>
    </location>
</feature>
<accession>A0A1W5D0A2</accession>
<feature type="compositionally biased region" description="Basic and acidic residues" evidence="4">
    <location>
        <begin position="1363"/>
        <end position="1378"/>
    </location>
</feature>
<feature type="compositionally biased region" description="Polar residues" evidence="4">
    <location>
        <begin position="345"/>
        <end position="356"/>
    </location>
</feature>
<evidence type="ECO:0000256" key="1">
    <source>
        <dbReference type="ARBA" id="ARBA00004496"/>
    </source>
</evidence>
<dbReference type="GO" id="GO:0051015">
    <property type="term" value="F:actin filament binding"/>
    <property type="evidence" value="ECO:0007669"/>
    <property type="project" value="TreeGrafter"/>
</dbReference>
<dbReference type="InterPro" id="IPR012943">
    <property type="entry name" value="Cnn_1N"/>
</dbReference>
<evidence type="ECO:0000256" key="3">
    <source>
        <dbReference type="SAM" id="Coils"/>
    </source>
</evidence>
<keyword evidence="2" id="KW-0963">Cytoplasm</keyword>
<keyword evidence="3" id="KW-0175">Coiled coil</keyword>
<dbReference type="GO" id="GO:0005815">
    <property type="term" value="C:microtubule organizing center"/>
    <property type="evidence" value="ECO:0007669"/>
    <property type="project" value="InterPro"/>
</dbReference>
<feature type="region of interest" description="Disordered" evidence="4">
    <location>
        <begin position="1"/>
        <end position="86"/>
    </location>
</feature>
<feature type="coiled-coil region" evidence="3">
    <location>
        <begin position="1203"/>
        <end position="1237"/>
    </location>
</feature>
<feature type="compositionally biased region" description="Basic and acidic residues" evidence="4">
    <location>
        <begin position="649"/>
        <end position="668"/>
    </location>
</feature>
<dbReference type="GO" id="GO:0032982">
    <property type="term" value="C:myosin filament"/>
    <property type="evidence" value="ECO:0007669"/>
    <property type="project" value="TreeGrafter"/>
</dbReference>
<feature type="compositionally biased region" description="Polar residues" evidence="4">
    <location>
        <begin position="305"/>
        <end position="322"/>
    </location>
</feature>
<feature type="compositionally biased region" description="Basic and acidic residues" evidence="4">
    <location>
        <begin position="33"/>
        <end position="46"/>
    </location>
</feature>
<feature type="coiled-coil region" evidence="3">
    <location>
        <begin position="521"/>
        <end position="604"/>
    </location>
</feature>
<protein>
    <submittedName>
        <fullName evidence="7">Spindle associated</fullName>
    </submittedName>
</protein>
<keyword evidence="8" id="KW-1185">Reference proteome</keyword>
<feature type="coiled-coil region" evidence="3">
    <location>
        <begin position="1426"/>
        <end position="1478"/>
    </location>
</feature>
<evidence type="ECO:0000256" key="2">
    <source>
        <dbReference type="ARBA" id="ARBA00022490"/>
    </source>
</evidence>
<dbReference type="Proteomes" id="UP000192927">
    <property type="component" value="Unassembled WGS sequence"/>
</dbReference>
<dbReference type="EMBL" id="FWEW01001107">
    <property type="protein sequence ID" value="SLM36568.1"/>
    <property type="molecule type" value="Genomic_DNA"/>
</dbReference>
<dbReference type="Pfam" id="PF07989">
    <property type="entry name" value="Cnn_1N"/>
    <property type="match status" value="1"/>
</dbReference>
<dbReference type="GO" id="GO:0000146">
    <property type="term" value="F:microfilament motor activity"/>
    <property type="evidence" value="ECO:0007669"/>
    <property type="project" value="TreeGrafter"/>
</dbReference>
<dbReference type="GO" id="GO:0005737">
    <property type="term" value="C:cytoplasm"/>
    <property type="evidence" value="ECO:0007669"/>
    <property type="project" value="UniProtKB-SubCell"/>
</dbReference>
<feature type="coiled-coil region" evidence="3">
    <location>
        <begin position="809"/>
        <end position="1146"/>
    </location>
</feature>